<reference evidence="3" key="1">
    <citation type="submission" date="2019-02" db="EMBL/GenBank/DDBJ databases">
        <title>Draft genome sequence of Sphaerospermopsis reniformis NIES-1949.</title>
        <authorList>
            <person name="Yamaguchi H."/>
            <person name="Suzuki S."/>
            <person name="Kawachi M."/>
        </authorList>
    </citation>
    <scope>NUCLEOTIDE SEQUENCE [LARGE SCALE GENOMIC DNA]</scope>
    <source>
        <strain evidence="3">NIES-1949</strain>
    </source>
</reference>
<keyword evidence="3" id="KW-1185">Reference proteome</keyword>
<dbReference type="InterPro" id="IPR012296">
    <property type="entry name" value="Nuclease_put_TT1808"/>
</dbReference>
<dbReference type="PANTHER" id="PTHR34107:SF7">
    <property type="entry name" value="SLR2092 PROTEIN"/>
    <property type="match status" value="1"/>
</dbReference>
<dbReference type="Pfam" id="PF05685">
    <property type="entry name" value="Uma2"/>
    <property type="match status" value="1"/>
</dbReference>
<dbReference type="InterPro" id="IPR011335">
    <property type="entry name" value="Restrct_endonuc-II-like"/>
</dbReference>
<dbReference type="Gene3D" id="3.90.1570.10">
    <property type="entry name" value="tt1808, chain A"/>
    <property type="match status" value="1"/>
</dbReference>
<dbReference type="EMBL" id="BJCE01000398">
    <property type="protein sequence ID" value="GCL40057.1"/>
    <property type="molecule type" value="Genomic_DNA"/>
</dbReference>
<organism evidence="2 3">
    <name type="scientific">Sphaerospermopsis reniformis</name>
    <dbReference type="NCBI Taxonomy" id="531300"/>
    <lineage>
        <taxon>Bacteria</taxon>
        <taxon>Bacillati</taxon>
        <taxon>Cyanobacteriota</taxon>
        <taxon>Cyanophyceae</taxon>
        <taxon>Nostocales</taxon>
        <taxon>Aphanizomenonaceae</taxon>
        <taxon>Sphaerospermopsis</taxon>
    </lineage>
</organism>
<gene>
    <name evidence="2" type="ORF">SR1949_51910</name>
</gene>
<dbReference type="SUPFAM" id="SSF52980">
    <property type="entry name" value="Restriction endonuclease-like"/>
    <property type="match status" value="1"/>
</dbReference>
<comment type="caution">
    <text evidence="2">The sequence shown here is derived from an EMBL/GenBank/DDBJ whole genome shotgun (WGS) entry which is preliminary data.</text>
</comment>
<dbReference type="Proteomes" id="UP000300142">
    <property type="component" value="Unassembled WGS sequence"/>
</dbReference>
<feature type="domain" description="Putative restriction endonuclease" evidence="1">
    <location>
        <begin position="9"/>
        <end position="175"/>
    </location>
</feature>
<evidence type="ECO:0000313" key="3">
    <source>
        <dbReference type="Proteomes" id="UP000300142"/>
    </source>
</evidence>
<name>A0A480A567_9CYAN</name>
<dbReference type="AlphaFoldDB" id="A0A480A567"/>
<evidence type="ECO:0000259" key="1">
    <source>
        <dbReference type="Pfam" id="PF05685"/>
    </source>
</evidence>
<accession>A0A480A567</accession>
<proteinExistence type="predicted"/>
<protein>
    <recommendedName>
        <fullName evidence="1">Putative restriction endonuclease domain-containing protein</fullName>
    </recommendedName>
</protein>
<evidence type="ECO:0000313" key="2">
    <source>
        <dbReference type="EMBL" id="GCL40057.1"/>
    </source>
</evidence>
<sequence>MTLTINNLEKIEQILKDDNNDYQIELQEGNILIMGPSDIESSEIGAEFIYLLKLWTNPRKLGRIFDSSGGFIMPNTDLRAPDVSFVSAQRLKRTVRDFGNLVPDLVVEIKSKTDRVPKLEDKLKLFLKLGAKVAILINPDELTVTVYRPDGKITLLTADDKLTVNELFPGWEIAISELWPPVFE</sequence>
<dbReference type="PANTHER" id="PTHR34107">
    <property type="entry name" value="SLL0198 PROTEIN-RELATED"/>
    <property type="match status" value="1"/>
</dbReference>
<dbReference type="InterPro" id="IPR008538">
    <property type="entry name" value="Uma2"/>
</dbReference>
<dbReference type="RefSeq" id="WP_096572125.1">
    <property type="nucleotide sequence ID" value="NZ_BJCE01000398.1"/>
</dbReference>
<dbReference type="CDD" id="cd06260">
    <property type="entry name" value="DUF820-like"/>
    <property type="match status" value="1"/>
</dbReference>